<feature type="domain" description="PAC" evidence="18">
    <location>
        <begin position="140"/>
        <end position="191"/>
    </location>
</feature>
<keyword evidence="20" id="KW-0808">Transferase</keyword>
<dbReference type="Pfam" id="PF00072">
    <property type="entry name" value="Response_reg"/>
    <property type="match status" value="1"/>
</dbReference>
<name>A0A1T4MBU7_9BACT</name>
<dbReference type="AlphaFoldDB" id="A0A1T4MBU7"/>
<dbReference type="InterPro" id="IPR035965">
    <property type="entry name" value="PAS-like_dom_sf"/>
</dbReference>
<dbReference type="SMART" id="SM00388">
    <property type="entry name" value="HisKA"/>
    <property type="match status" value="1"/>
</dbReference>
<dbReference type="InterPro" id="IPR013656">
    <property type="entry name" value="PAS_4"/>
</dbReference>
<dbReference type="PANTHER" id="PTHR45339">
    <property type="entry name" value="HYBRID SIGNAL TRANSDUCTION HISTIDINE KINASE J"/>
    <property type="match status" value="1"/>
</dbReference>
<dbReference type="InterPro" id="IPR000014">
    <property type="entry name" value="PAS"/>
</dbReference>
<dbReference type="Gene3D" id="3.40.50.2300">
    <property type="match status" value="1"/>
</dbReference>
<keyword evidence="11 14" id="KW-0472">Membrane</keyword>
<dbReference type="FunFam" id="3.30.565.10:FF:000010">
    <property type="entry name" value="Sensor histidine kinase RcsC"/>
    <property type="match status" value="1"/>
</dbReference>
<keyword evidence="20" id="KW-0418">Kinase</keyword>
<dbReference type="NCBIfam" id="TIGR00229">
    <property type="entry name" value="sensory_box"/>
    <property type="match status" value="2"/>
</dbReference>
<dbReference type="PANTHER" id="PTHR45339:SF1">
    <property type="entry name" value="HYBRID SIGNAL TRANSDUCTION HISTIDINE KINASE J"/>
    <property type="match status" value="1"/>
</dbReference>
<feature type="domain" description="HPt" evidence="19">
    <location>
        <begin position="729"/>
        <end position="830"/>
    </location>
</feature>
<evidence type="ECO:0000256" key="13">
    <source>
        <dbReference type="PROSITE-ProRule" id="PRU00169"/>
    </source>
</evidence>
<dbReference type="InterPro" id="IPR008207">
    <property type="entry name" value="Sig_transdc_His_kin_Hpt_dom"/>
</dbReference>
<comment type="catalytic activity">
    <reaction evidence="1">
        <text>ATP + protein L-histidine = ADP + protein N-phospho-L-histidine.</text>
        <dbReference type="EC" id="2.7.13.3"/>
    </reaction>
</comment>
<feature type="transmembrane region" description="Helical" evidence="14">
    <location>
        <begin position="9"/>
        <end position="28"/>
    </location>
</feature>
<evidence type="ECO:0000256" key="6">
    <source>
        <dbReference type="ARBA" id="ARBA00022692"/>
    </source>
</evidence>
<dbReference type="CDD" id="cd00130">
    <property type="entry name" value="PAS"/>
    <property type="match status" value="2"/>
</dbReference>
<dbReference type="InterPro" id="IPR003661">
    <property type="entry name" value="HisK_dim/P_dom"/>
</dbReference>
<dbReference type="SMART" id="SM00387">
    <property type="entry name" value="HATPase_c"/>
    <property type="match status" value="1"/>
</dbReference>
<dbReference type="CDD" id="cd00088">
    <property type="entry name" value="HPT"/>
    <property type="match status" value="1"/>
</dbReference>
<dbReference type="SUPFAM" id="SSF55785">
    <property type="entry name" value="PYP-like sensor domain (PAS domain)"/>
    <property type="match status" value="2"/>
</dbReference>
<dbReference type="Proteomes" id="UP000190888">
    <property type="component" value="Unassembled WGS sequence"/>
</dbReference>
<dbReference type="Pfam" id="PF00512">
    <property type="entry name" value="HisKA"/>
    <property type="match status" value="1"/>
</dbReference>
<evidence type="ECO:0000313" key="21">
    <source>
        <dbReference type="Proteomes" id="UP000190888"/>
    </source>
</evidence>
<dbReference type="InterPro" id="IPR013655">
    <property type="entry name" value="PAS_fold_3"/>
</dbReference>
<dbReference type="InterPro" id="IPR003594">
    <property type="entry name" value="HATPase_dom"/>
</dbReference>
<dbReference type="PROSITE" id="PS50110">
    <property type="entry name" value="RESPONSE_REGULATORY"/>
    <property type="match status" value="1"/>
</dbReference>
<keyword evidence="21" id="KW-1185">Reference proteome</keyword>
<dbReference type="PRINTS" id="PR00344">
    <property type="entry name" value="BCTRLSENSOR"/>
</dbReference>
<dbReference type="Gene3D" id="3.30.565.10">
    <property type="entry name" value="Histidine kinase-like ATPase, C-terminal domain"/>
    <property type="match status" value="1"/>
</dbReference>
<comment type="subcellular location">
    <subcellularLocation>
        <location evidence="2">Cell membrane</location>
        <topology evidence="2">Multi-pass membrane protein</topology>
    </subcellularLocation>
</comment>
<evidence type="ECO:0000256" key="5">
    <source>
        <dbReference type="ARBA" id="ARBA00022553"/>
    </source>
</evidence>
<gene>
    <name evidence="20" type="ORF">SAMN04488132_103298</name>
</gene>
<sequence>MQIMNNKKGMLQLAFAVAGFACIVLLYYFPANFYVLLCGTSVLLLVIVLAWLNMTSPPAPAVQTTKRQIYRDLVESAGITVFTTDQSGHFSFVGSQAEALTGYSPAELEGRDFSFLLHPAWINQVFAFYNNQISSRIAATTFEFIIRTKSGQQKWVEQSAQLIFTDNHISGFQCMVKDITTKKRTELELKESELKRKETQHRLDSIINHATSLIFIKDLDGRYVMANKKFKEVFRVTDKDIIDKTDYSFNSEALADHYKTLDNQVIATKQSVESVEQINTPEGKMSLLLVKFPLLNQDKSIFGIGAIATDITDRTEYQQQLIEAKKSAEAARMKQEHFLSNMSREILSPVNNIQNMSNHLLEMSLPADQKETVLHIKRTVASLAGMVNDVIEFSKIRNGKIIIEKTAFNIEKVLEEILQQQLPVAREKGLLLETQTDHKIPSILIGDPQHLKKVLLNIVSNGLRFTENGMVKIHVSLLQKTKHAVVIQFAISDTGIGIPEDRIHDIFESFAQEDGNISRRHGGAGLGLAISKSLLQLQGGDISVKSRPGYGSVFTFHIPYGIKIRIDSLSPELDPAVLLKGKRFLVVEDNEVNQKFLRVILKKVDAFADVAANGKEAIAYYESGNSYDAVIMDIQMPVMDGYETAAYIRNTLRLQVPILATTATTTREVIDKCIESGMNDCMTKPFEFDHLYHRLIRLLYKSSMPNPMSGENNNEPKLYSLDLFDGLDDPESLLDVISIFLEDAPLQVKDLTEFCQQGDFSAIVKAAHKLKGAIAMLQADPITSLLVKIEAAAKEGKDIEPIREDAARVAGLFAQLEKQLKEESLQIRNGNR</sequence>
<dbReference type="STRING" id="413434.SAMN04488132_103298"/>
<keyword evidence="5 13" id="KW-0597">Phosphoprotein</keyword>
<dbReference type="PROSITE" id="PS50109">
    <property type="entry name" value="HIS_KIN"/>
    <property type="match status" value="1"/>
</dbReference>
<dbReference type="SUPFAM" id="SSF52172">
    <property type="entry name" value="CheY-like"/>
    <property type="match status" value="1"/>
</dbReference>
<dbReference type="InterPro" id="IPR036641">
    <property type="entry name" value="HPT_dom_sf"/>
</dbReference>
<dbReference type="GO" id="GO:0005886">
    <property type="term" value="C:plasma membrane"/>
    <property type="evidence" value="ECO:0007669"/>
    <property type="project" value="UniProtKB-SubCell"/>
</dbReference>
<evidence type="ECO:0000256" key="12">
    <source>
        <dbReference type="PROSITE-ProRule" id="PRU00110"/>
    </source>
</evidence>
<evidence type="ECO:0000259" key="19">
    <source>
        <dbReference type="PROSITE" id="PS50894"/>
    </source>
</evidence>
<keyword evidence="10" id="KW-0902">Two-component regulatory system</keyword>
<feature type="modified residue" description="Phosphohistidine" evidence="12">
    <location>
        <position position="768"/>
    </location>
</feature>
<proteinExistence type="predicted"/>
<dbReference type="InterPro" id="IPR001610">
    <property type="entry name" value="PAC"/>
</dbReference>
<evidence type="ECO:0000256" key="14">
    <source>
        <dbReference type="SAM" id="Phobius"/>
    </source>
</evidence>
<keyword evidence="4" id="KW-1003">Cell membrane</keyword>
<dbReference type="InterPro" id="IPR005467">
    <property type="entry name" value="His_kinase_dom"/>
</dbReference>
<dbReference type="InterPro" id="IPR011006">
    <property type="entry name" value="CheY-like_superfamily"/>
</dbReference>
<evidence type="ECO:0000256" key="3">
    <source>
        <dbReference type="ARBA" id="ARBA00012438"/>
    </source>
</evidence>
<keyword evidence="8" id="KW-0067">ATP-binding</keyword>
<dbReference type="SUPFAM" id="SSF47384">
    <property type="entry name" value="Homodimeric domain of signal transducing histidine kinase"/>
    <property type="match status" value="1"/>
</dbReference>
<dbReference type="InterPro" id="IPR036097">
    <property type="entry name" value="HisK_dim/P_sf"/>
</dbReference>
<dbReference type="PROSITE" id="PS50894">
    <property type="entry name" value="HPT"/>
    <property type="match status" value="1"/>
</dbReference>
<dbReference type="Gene3D" id="3.30.450.20">
    <property type="entry name" value="PAS domain"/>
    <property type="match status" value="2"/>
</dbReference>
<dbReference type="Pfam" id="PF08447">
    <property type="entry name" value="PAS_3"/>
    <property type="match status" value="1"/>
</dbReference>
<accession>A0A1T4MBU7</accession>
<feature type="modified residue" description="4-aspartylphosphate" evidence="13">
    <location>
        <position position="633"/>
    </location>
</feature>
<dbReference type="PROSITE" id="PS51257">
    <property type="entry name" value="PROKAR_LIPOPROTEIN"/>
    <property type="match status" value="1"/>
</dbReference>
<keyword evidence="6 14" id="KW-0812">Transmembrane</keyword>
<feature type="transmembrane region" description="Helical" evidence="14">
    <location>
        <begin position="34"/>
        <end position="52"/>
    </location>
</feature>
<evidence type="ECO:0000259" key="15">
    <source>
        <dbReference type="PROSITE" id="PS50109"/>
    </source>
</evidence>
<dbReference type="EMBL" id="FUWH01000003">
    <property type="protein sequence ID" value="SJZ64336.1"/>
    <property type="molecule type" value="Genomic_DNA"/>
</dbReference>
<evidence type="ECO:0000256" key="8">
    <source>
        <dbReference type="ARBA" id="ARBA00022840"/>
    </source>
</evidence>
<dbReference type="CDD" id="cd16922">
    <property type="entry name" value="HATPase_EvgS-ArcB-TorS-like"/>
    <property type="match status" value="1"/>
</dbReference>
<dbReference type="SUPFAM" id="SSF55874">
    <property type="entry name" value="ATPase domain of HSP90 chaperone/DNA topoisomerase II/histidine kinase"/>
    <property type="match status" value="1"/>
</dbReference>
<dbReference type="InterPro" id="IPR000700">
    <property type="entry name" value="PAS-assoc_C"/>
</dbReference>
<evidence type="ECO:0000259" key="16">
    <source>
        <dbReference type="PROSITE" id="PS50110"/>
    </source>
</evidence>
<dbReference type="InterPro" id="IPR004358">
    <property type="entry name" value="Sig_transdc_His_kin-like_C"/>
</dbReference>
<dbReference type="InterPro" id="IPR036890">
    <property type="entry name" value="HATPase_C_sf"/>
</dbReference>
<dbReference type="PROSITE" id="PS50112">
    <property type="entry name" value="PAS"/>
    <property type="match status" value="2"/>
</dbReference>
<keyword evidence="7" id="KW-0547">Nucleotide-binding</keyword>
<feature type="domain" description="PAS" evidence="17">
    <location>
        <begin position="66"/>
        <end position="119"/>
    </location>
</feature>
<feature type="domain" description="Response regulatory" evidence="16">
    <location>
        <begin position="583"/>
        <end position="699"/>
    </location>
</feature>
<evidence type="ECO:0000256" key="11">
    <source>
        <dbReference type="ARBA" id="ARBA00023136"/>
    </source>
</evidence>
<reference evidence="20 21" key="1">
    <citation type="submission" date="2017-02" db="EMBL/GenBank/DDBJ databases">
        <authorList>
            <person name="Peterson S.W."/>
        </authorList>
    </citation>
    <scope>NUCLEOTIDE SEQUENCE [LARGE SCALE GENOMIC DNA]</scope>
    <source>
        <strain evidence="20 21">DSM 22335</strain>
    </source>
</reference>
<organism evidence="20 21">
    <name type="scientific">Sediminibacterium ginsengisoli</name>
    <dbReference type="NCBI Taxonomy" id="413434"/>
    <lineage>
        <taxon>Bacteria</taxon>
        <taxon>Pseudomonadati</taxon>
        <taxon>Bacteroidota</taxon>
        <taxon>Chitinophagia</taxon>
        <taxon>Chitinophagales</taxon>
        <taxon>Chitinophagaceae</taxon>
        <taxon>Sediminibacterium</taxon>
    </lineage>
</organism>
<evidence type="ECO:0000256" key="4">
    <source>
        <dbReference type="ARBA" id="ARBA00022475"/>
    </source>
</evidence>
<dbReference type="Gene3D" id="1.10.287.130">
    <property type="match status" value="1"/>
</dbReference>
<dbReference type="CDD" id="cd00082">
    <property type="entry name" value="HisKA"/>
    <property type="match status" value="1"/>
</dbReference>
<protein>
    <recommendedName>
        <fullName evidence="3">histidine kinase</fullName>
        <ecNumber evidence="3">2.7.13.3</ecNumber>
    </recommendedName>
</protein>
<keyword evidence="9 14" id="KW-1133">Transmembrane helix</keyword>
<dbReference type="Pfam" id="PF01627">
    <property type="entry name" value="Hpt"/>
    <property type="match status" value="1"/>
</dbReference>
<evidence type="ECO:0000256" key="2">
    <source>
        <dbReference type="ARBA" id="ARBA00004651"/>
    </source>
</evidence>
<dbReference type="RefSeq" id="WP_078830778.1">
    <property type="nucleotide sequence ID" value="NZ_FUWH01000003.1"/>
</dbReference>
<evidence type="ECO:0000256" key="9">
    <source>
        <dbReference type="ARBA" id="ARBA00022989"/>
    </source>
</evidence>
<dbReference type="Gene3D" id="1.20.120.160">
    <property type="entry name" value="HPT domain"/>
    <property type="match status" value="1"/>
</dbReference>
<evidence type="ECO:0000259" key="18">
    <source>
        <dbReference type="PROSITE" id="PS50113"/>
    </source>
</evidence>
<evidence type="ECO:0000256" key="10">
    <source>
        <dbReference type="ARBA" id="ARBA00023012"/>
    </source>
</evidence>
<dbReference type="PROSITE" id="PS50113">
    <property type="entry name" value="PAC"/>
    <property type="match status" value="1"/>
</dbReference>
<dbReference type="Pfam" id="PF02518">
    <property type="entry name" value="HATPase_c"/>
    <property type="match status" value="1"/>
</dbReference>
<feature type="domain" description="Histidine kinase" evidence="15">
    <location>
        <begin position="341"/>
        <end position="562"/>
    </location>
</feature>
<evidence type="ECO:0000259" key="17">
    <source>
        <dbReference type="PROSITE" id="PS50112"/>
    </source>
</evidence>
<dbReference type="InterPro" id="IPR001789">
    <property type="entry name" value="Sig_transdc_resp-reg_receiver"/>
</dbReference>
<dbReference type="OrthoDB" id="9811889at2"/>
<dbReference type="GO" id="GO:0000155">
    <property type="term" value="F:phosphorelay sensor kinase activity"/>
    <property type="evidence" value="ECO:0007669"/>
    <property type="project" value="InterPro"/>
</dbReference>
<dbReference type="SMART" id="SM00448">
    <property type="entry name" value="REC"/>
    <property type="match status" value="1"/>
</dbReference>
<dbReference type="SMART" id="SM00091">
    <property type="entry name" value="PAS"/>
    <property type="match status" value="2"/>
</dbReference>
<feature type="domain" description="PAS" evidence="17">
    <location>
        <begin position="199"/>
        <end position="245"/>
    </location>
</feature>
<evidence type="ECO:0000313" key="20">
    <source>
        <dbReference type="EMBL" id="SJZ64336.1"/>
    </source>
</evidence>
<dbReference type="GO" id="GO:0005524">
    <property type="term" value="F:ATP binding"/>
    <property type="evidence" value="ECO:0007669"/>
    <property type="project" value="UniProtKB-KW"/>
</dbReference>
<dbReference type="Pfam" id="PF08448">
    <property type="entry name" value="PAS_4"/>
    <property type="match status" value="1"/>
</dbReference>
<dbReference type="SMART" id="SM00086">
    <property type="entry name" value="PAC"/>
    <property type="match status" value="1"/>
</dbReference>
<evidence type="ECO:0000256" key="1">
    <source>
        <dbReference type="ARBA" id="ARBA00000085"/>
    </source>
</evidence>
<evidence type="ECO:0000256" key="7">
    <source>
        <dbReference type="ARBA" id="ARBA00022741"/>
    </source>
</evidence>
<dbReference type="CDD" id="cd17546">
    <property type="entry name" value="REC_hyHK_CKI1_RcsC-like"/>
    <property type="match status" value="1"/>
</dbReference>
<dbReference type="SUPFAM" id="SSF47226">
    <property type="entry name" value="Histidine-containing phosphotransfer domain, HPT domain"/>
    <property type="match status" value="1"/>
</dbReference>
<dbReference type="EC" id="2.7.13.3" evidence="3"/>